<dbReference type="Gene3D" id="2.40.420.20">
    <property type="match status" value="1"/>
</dbReference>
<dbReference type="NCBIfam" id="TIGR01730">
    <property type="entry name" value="RND_mfp"/>
    <property type="match status" value="1"/>
</dbReference>
<organism evidence="3">
    <name type="scientific">mine drainage metagenome</name>
    <dbReference type="NCBI Taxonomy" id="410659"/>
    <lineage>
        <taxon>unclassified sequences</taxon>
        <taxon>metagenomes</taxon>
        <taxon>ecological metagenomes</taxon>
    </lineage>
</organism>
<dbReference type="AlphaFoldDB" id="E6PHI1"/>
<dbReference type="GO" id="GO:1990281">
    <property type="term" value="C:efflux pump complex"/>
    <property type="evidence" value="ECO:0007669"/>
    <property type="project" value="TreeGrafter"/>
</dbReference>
<dbReference type="SUPFAM" id="SSF111369">
    <property type="entry name" value="HlyD-like secretion proteins"/>
    <property type="match status" value="1"/>
</dbReference>
<dbReference type="GO" id="GO:0015562">
    <property type="term" value="F:efflux transmembrane transporter activity"/>
    <property type="evidence" value="ECO:0007669"/>
    <property type="project" value="TreeGrafter"/>
</dbReference>
<evidence type="ECO:0000256" key="1">
    <source>
        <dbReference type="SAM" id="Phobius"/>
    </source>
</evidence>
<evidence type="ECO:0000259" key="2">
    <source>
        <dbReference type="Pfam" id="PF25954"/>
    </source>
</evidence>
<dbReference type="EMBL" id="CABL01000017">
    <property type="protein sequence ID" value="CBH75919.1"/>
    <property type="molecule type" value="Genomic_DNA"/>
</dbReference>
<dbReference type="InterPro" id="IPR058792">
    <property type="entry name" value="Beta-barrel_RND_2"/>
</dbReference>
<protein>
    <recommendedName>
        <fullName evidence="2">CusB-like beta-barrel domain-containing protein</fullName>
    </recommendedName>
</protein>
<proteinExistence type="predicted"/>
<feature type="transmembrane region" description="Helical" evidence="1">
    <location>
        <begin position="210"/>
        <end position="228"/>
    </location>
</feature>
<dbReference type="PANTHER" id="PTHR30469">
    <property type="entry name" value="MULTIDRUG RESISTANCE PROTEIN MDTA"/>
    <property type="match status" value="1"/>
</dbReference>
<accession>E6PHI1</accession>
<keyword evidence="1" id="KW-0472">Membrane</keyword>
<feature type="transmembrane region" description="Helical" evidence="1">
    <location>
        <begin position="184"/>
        <end position="203"/>
    </location>
</feature>
<reference evidence="3" key="1">
    <citation type="submission" date="2009-10" db="EMBL/GenBank/DDBJ databases">
        <title>Diversity of trophic interactions inside an arsenic-rich microbial ecosystem.</title>
        <authorList>
            <person name="Bertin P.N."/>
            <person name="Heinrich-Salmeron A."/>
            <person name="Pelletier E."/>
            <person name="Goulhen-Chollet F."/>
            <person name="Arsene-Ploetze F."/>
            <person name="Gallien S."/>
            <person name="Calteau A."/>
            <person name="Vallenet D."/>
            <person name="Casiot C."/>
            <person name="Chane-Woon-Ming B."/>
            <person name="Giloteaux L."/>
            <person name="Barakat M."/>
            <person name="Bonnefoy V."/>
            <person name="Bruneel O."/>
            <person name="Chandler M."/>
            <person name="Cleiss J."/>
            <person name="Duran R."/>
            <person name="Elbaz-Poulichet F."/>
            <person name="Fonknechten N."/>
            <person name="Lauga B."/>
            <person name="Mornico D."/>
            <person name="Ortet P."/>
            <person name="Schaeffer C."/>
            <person name="Siguier P."/>
            <person name="Alexander Thil Smith A."/>
            <person name="Van Dorsselaer A."/>
            <person name="Weissenbach J."/>
            <person name="Medigue C."/>
            <person name="Le Paslier D."/>
        </authorList>
    </citation>
    <scope>NUCLEOTIDE SEQUENCE</scope>
</reference>
<name>E6PHI1_9ZZZZ</name>
<dbReference type="Pfam" id="PF25954">
    <property type="entry name" value="Beta-barrel_RND_2"/>
    <property type="match status" value="1"/>
</dbReference>
<dbReference type="InterPro" id="IPR006143">
    <property type="entry name" value="RND_pump_MFP"/>
</dbReference>
<keyword evidence="1" id="KW-1133">Transmembrane helix</keyword>
<dbReference type="PANTHER" id="PTHR30469:SF15">
    <property type="entry name" value="HLYD FAMILY OF SECRETION PROTEINS"/>
    <property type="match status" value="1"/>
</dbReference>
<evidence type="ECO:0000313" key="3">
    <source>
        <dbReference type="EMBL" id="CBH75919.1"/>
    </source>
</evidence>
<sequence length="616" mass="63962">MHDFEVDRMNRRGTFFCALVPIILALQCAYALAAPIHAMIGNARITIVTSPDPPHIGVTRFTVTVAGLSAARLSRVKVRYSTLMPSMNMDGPSGSAVPVPGRPDAWRFAVNFNAATAWRVRVNVSRALVGSVVANLSVAPATKTTRTRIKPMPASSAANGAASDAASGGAMAGMGAKASDDASAWRDASFALIATILIGALVLARDRRPASIGMVLVASVVVLGIAFAQSRYAASTGSMASMGNARGSAPVPVTLATIARARNGATIAAPAELEPYFVQDLVARTAGVLTDFHAYTGSRVSAGQVVARLSEPELQVNAQAAEAAKQVARNQSISAQEDATAMRADLSAKRENLRYWNAEIVREKRLLQAGAVSVQEYQSERAQASAARSSYAATLAKVAGANASVGAARAAVMQAAANARARSVLAGYTEVVAPNDAVVTKRLVDPGVFVEPGTAILQVAVVSRLRVRAQIAQQTLAGLRKGTPIDVFLGGGVVLHGRVTSLSPVVERGTHTVLAEAIVANPGDRYQAGSFVHVILHPSLSAQRNAYAVPSAALVGGATIALWVDANGRAQRVPVRVLSDTGTEARVSGKLRAGMRVVVTGAPELEEGQSIASVRP</sequence>
<gene>
    <name evidence="3" type="ORF">CARN1_1086</name>
</gene>
<dbReference type="Gene3D" id="2.40.50.100">
    <property type="match status" value="2"/>
</dbReference>
<feature type="domain" description="CusB-like beta-barrel" evidence="2">
    <location>
        <begin position="467"/>
        <end position="537"/>
    </location>
</feature>
<keyword evidence="1" id="KW-0812">Transmembrane</keyword>
<dbReference type="Gene3D" id="2.40.30.170">
    <property type="match status" value="1"/>
</dbReference>
<comment type="caution">
    <text evidence="3">The sequence shown here is derived from an EMBL/GenBank/DDBJ whole genome shotgun (WGS) entry which is preliminary data.</text>
</comment>